<feature type="domain" description="Histidine kinase" evidence="12">
    <location>
        <begin position="535"/>
        <end position="643"/>
    </location>
</feature>
<keyword evidence="8 11" id="KW-1133">Transmembrane helix</keyword>
<keyword evidence="14" id="KW-0547">Nucleotide-binding</keyword>
<dbReference type="Gene3D" id="6.10.340.10">
    <property type="match status" value="1"/>
</dbReference>
<dbReference type="PROSITE" id="PS50109">
    <property type="entry name" value="HIS_KIN"/>
    <property type="match status" value="1"/>
</dbReference>
<dbReference type="PANTHER" id="PTHR45436:SF5">
    <property type="entry name" value="SENSOR HISTIDINE KINASE TRCS"/>
    <property type="match status" value="1"/>
</dbReference>
<dbReference type="GO" id="GO:0000160">
    <property type="term" value="P:phosphorelay signal transduction system"/>
    <property type="evidence" value="ECO:0007669"/>
    <property type="project" value="UniProtKB-KW"/>
</dbReference>
<gene>
    <name evidence="14" type="ORF">TM51_10518</name>
</gene>
<evidence type="ECO:0000259" key="12">
    <source>
        <dbReference type="PROSITE" id="PS50109"/>
    </source>
</evidence>
<dbReference type="InterPro" id="IPR003660">
    <property type="entry name" value="HAMP_dom"/>
</dbReference>
<evidence type="ECO:0000256" key="8">
    <source>
        <dbReference type="ARBA" id="ARBA00022989"/>
    </source>
</evidence>
<evidence type="ECO:0000256" key="6">
    <source>
        <dbReference type="ARBA" id="ARBA00022692"/>
    </source>
</evidence>
<dbReference type="RefSeq" id="WP_011292468.1">
    <property type="nucleotide sequence ID" value="NZ_AOSG01000057.1"/>
</dbReference>
<dbReference type="SUPFAM" id="SSF55874">
    <property type="entry name" value="ATPase domain of HSP90 chaperone/DNA topoisomerase II/histidine kinase"/>
    <property type="match status" value="1"/>
</dbReference>
<keyword evidence="4" id="KW-0597">Phosphoprotein</keyword>
<evidence type="ECO:0000256" key="2">
    <source>
        <dbReference type="ARBA" id="ARBA00004370"/>
    </source>
</evidence>
<name>A0A9P2TAS3_THEFU</name>
<dbReference type="PANTHER" id="PTHR45436">
    <property type="entry name" value="SENSOR HISTIDINE KINASE YKOH"/>
    <property type="match status" value="1"/>
</dbReference>
<comment type="caution">
    <text evidence="14">The sequence shown here is derived from an EMBL/GenBank/DDBJ whole genome shotgun (WGS) entry which is preliminary data.</text>
</comment>
<proteinExistence type="predicted"/>
<accession>A0A9P2TAS3</accession>
<feature type="transmembrane region" description="Helical" evidence="11">
    <location>
        <begin position="18"/>
        <end position="36"/>
    </location>
</feature>
<keyword evidence="7" id="KW-0418">Kinase</keyword>
<dbReference type="Pfam" id="PF08376">
    <property type="entry name" value="NIT"/>
    <property type="match status" value="1"/>
</dbReference>
<dbReference type="SMART" id="SM00387">
    <property type="entry name" value="HATPase_c"/>
    <property type="match status" value="1"/>
</dbReference>
<feature type="region of interest" description="Disordered" evidence="10">
    <location>
        <begin position="647"/>
        <end position="687"/>
    </location>
</feature>
<evidence type="ECO:0000256" key="4">
    <source>
        <dbReference type="ARBA" id="ARBA00022553"/>
    </source>
</evidence>
<dbReference type="Pfam" id="PF02518">
    <property type="entry name" value="HATPase_c"/>
    <property type="match status" value="1"/>
</dbReference>
<dbReference type="InterPro" id="IPR036890">
    <property type="entry name" value="HATPase_C_sf"/>
</dbReference>
<dbReference type="EC" id="2.7.13.3" evidence="3"/>
<keyword evidence="5" id="KW-0808">Transferase</keyword>
<dbReference type="Proteomes" id="UP000014184">
    <property type="component" value="Unassembled WGS sequence"/>
</dbReference>
<evidence type="ECO:0000256" key="5">
    <source>
        <dbReference type="ARBA" id="ARBA00022679"/>
    </source>
</evidence>
<evidence type="ECO:0000259" key="13">
    <source>
        <dbReference type="PROSITE" id="PS50885"/>
    </source>
</evidence>
<evidence type="ECO:0000256" key="7">
    <source>
        <dbReference type="ARBA" id="ARBA00022777"/>
    </source>
</evidence>
<dbReference type="InterPro" id="IPR013587">
    <property type="entry name" value="Nitrate/nitrite_sensing"/>
</dbReference>
<evidence type="ECO:0000256" key="11">
    <source>
        <dbReference type="SAM" id="Phobius"/>
    </source>
</evidence>
<dbReference type="Gene3D" id="3.30.565.10">
    <property type="entry name" value="Histidine kinase-like ATPase, C-terminal domain"/>
    <property type="match status" value="1"/>
</dbReference>
<comment type="catalytic activity">
    <reaction evidence="1">
        <text>ATP + protein L-histidine = ADP + protein N-phospho-L-histidine.</text>
        <dbReference type="EC" id="2.7.13.3"/>
    </reaction>
</comment>
<keyword evidence="11" id="KW-0472">Membrane</keyword>
<organism evidence="14 15">
    <name type="scientific">Thermobifida fusca TM51</name>
    <dbReference type="NCBI Taxonomy" id="1169414"/>
    <lineage>
        <taxon>Bacteria</taxon>
        <taxon>Bacillati</taxon>
        <taxon>Actinomycetota</taxon>
        <taxon>Actinomycetes</taxon>
        <taxon>Streptosporangiales</taxon>
        <taxon>Nocardiopsidaceae</taxon>
        <taxon>Thermobifida</taxon>
    </lineage>
</organism>
<evidence type="ECO:0000313" key="14">
    <source>
        <dbReference type="EMBL" id="EOR70900.1"/>
    </source>
</evidence>
<reference evidence="14 15" key="1">
    <citation type="journal article" date="2013" name="Genome Announc.">
        <title>Draft Genome Sequence of the Lignocellulose Decomposer Thermobifida fusca Strain TM51.</title>
        <authorList>
            <person name="Toth A."/>
            <person name="Barna T."/>
            <person name="Nagy I."/>
            <person name="Horvath B."/>
            <person name="Nagy I."/>
            <person name="Tancsics A."/>
            <person name="Kriszt B."/>
            <person name="Baka E."/>
            <person name="Fekete C."/>
            <person name="Kukolya J."/>
        </authorList>
    </citation>
    <scope>NUCLEOTIDE SEQUENCE [LARGE SCALE GENOMIC DNA]</scope>
    <source>
        <strain evidence="14 15">TM51</strain>
    </source>
</reference>
<dbReference type="EMBL" id="AOSG01000057">
    <property type="protein sequence ID" value="EOR70900.1"/>
    <property type="molecule type" value="Genomic_DNA"/>
</dbReference>
<dbReference type="GO" id="GO:0005524">
    <property type="term" value="F:ATP binding"/>
    <property type="evidence" value="ECO:0007669"/>
    <property type="project" value="UniProtKB-KW"/>
</dbReference>
<keyword evidence="9" id="KW-0902">Two-component regulatory system</keyword>
<feature type="domain" description="HAMP" evidence="13">
    <location>
        <begin position="349"/>
        <end position="418"/>
    </location>
</feature>
<dbReference type="InterPro" id="IPR003594">
    <property type="entry name" value="HATPase_dom"/>
</dbReference>
<sequence>MTTCEHNPAGKGAIRGQLIRMVLIPSVSFLLLWALLTATSTTGALRLAGTVQRGEAGIRALSLIAAELRAERKSTQEFLGDGSAATHGALQEAREHTDTIFARQRRQASRLLGSADTELDDRLRDFFAAWKGLPALREKVDQRKIDRETALQEYTSVLSAILLVNDAIVARLHGDGPHTDGAIALELMRAQDRYAQADALLAGASAAGGMGYSETAHFTFLTASYRDTLDRIGPELSSPARTAHQALHQSPSWITLQELSLQVLSRPPVVNSSETAEFNTEIPVAATEWQRVMDVTEPLFQRLVTAQTETVLDNAKAAALQAVVVTVVGCLIVLLAGSVAIVYALRLARRLIGRLHRLHSETLAVADSRLPEIVARASTGARVDVTAELPTLRYGTDEIGRVADAFNTAQRTAAAAAVRQAEIREGANRVFLGIAQRNQRLIHRQLCLLDEIESAEDDPVALRRLLRLDHLVTQGRRYADNLLILAGAGTARQWKDPMPLIDVLRAASSEIEEYTRVRLCSVVQTRVHGHAAADVTHLLAELVENAVNFSPEPAQVDIDTKSTPDGVAVEVVDRGIGMDPDQYARLNATLAQPPEFDVMALSAEPRLGLFVVARLAARHGITVTLEPSPYGGVLARVTLPNSLLDQPRESAAACSPPKELSGIPVAEEDSEGSSTAEDSPVQPGATP</sequence>
<evidence type="ECO:0000256" key="3">
    <source>
        <dbReference type="ARBA" id="ARBA00012438"/>
    </source>
</evidence>
<dbReference type="GO" id="GO:0004673">
    <property type="term" value="F:protein histidine kinase activity"/>
    <property type="evidence" value="ECO:0007669"/>
    <property type="project" value="UniProtKB-EC"/>
</dbReference>
<evidence type="ECO:0000313" key="15">
    <source>
        <dbReference type="Proteomes" id="UP000014184"/>
    </source>
</evidence>
<protein>
    <recommendedName>
        <fullName evidence="3">histidine kinase</fullName>
        <ecNumber evidence="3">2.7.13.3</ecNumber>
    </recommendedName>
</protein>
<comment type="subcellular location">
    <subcellularLocation>
        <location evidence="2">Membrane</location>
    </subcellularLocation>
</comment>
<dbReference type="GO" id="GO:0005886">
    <property type="term" value="C:plasma membrane"/>
    <property type="evidence" value="ECO:0007669"/>
    <property type="project" value="TreeGrafter"/>
</dbReference>
<evidence type="ECO:0000256" key="1">
    <source>
        <dbReference type="ARBA" id="ARBA00000085"/>
    </source>
</evidence>
<feature type="transmembrane region" description="Helical" evidence="11">
    <location>
        <begin position="318"/>
        <end position="345"/>
    </location>
</feature>
<keyword evidence="14" id="KW-0067">ATP-binding</keyword>
<evidence type="ECO:0000256" key="10">
    <source>
        <dbReference type="SAM" id="MobiDB-lite"/>
    </source>
</evidence>
<evidence type="ECO:0000256" key="9">
    <source>
        <dbReference type="ARBA" id="ARBA00023012"/>
    </source>
</evidence>
<dbReference type="InterPro" id="IPR050428">
    <property type="entry name" value="TCS_sensor_his_kinase"/>
</dbReference>
<dbReference type="InterPro" id="IPR005467">
    <property type="entry name" value="His_kinase_dom"/>
</dbReference>
<dbReference type="PROSITE" id="PS50885">
    <property type="entry name" value="HAMP"/>
    <property type="match status" value="1"/>
</dbReference>
<dbReference type="AlphaFoldDB" id="A0A9P2TAS3"/>
<keyword evidence="6 11" id="KW-0812">Transmembrane</keyword>
<keyword evidence="15" id="KW-1185">Reference proteome</keyword>